<evidence type="ECO:0000256" key="1">
    <source>
        <dbReference type="ARBA" id="ARBA00004167"/>
    </source>
</evidence>
<comment type="caution">
    <text evidence="9">The sequence shown here is derived from an EMBL/GenBank/DDBJ whole genome shotgun (WGS) entry which is preliminary data.</text>
</comment>
<keyword evidence="4 7" id="KW-1133">Transmembrane helix</keyword>
<dbReference type="Proteomes" id="UP000003157">
    <property type="component" value="Unassembled WGS sequence"/>
</dbReference>
<dbReference type="Pfam" id="PF26002">
    <property type="entry name" value="Beta-barrel_AprE"/>
    <property type="match status" value="1"/>
</dbReference>
<dbReference type="EMBL" id="ADKX01000042">
    <property type="protein sequence ID" value="EFW03866.1"/>
    <property type="molecule type" value="Genomic_DNA"/>
</dbReference>
<dbReference type="Gene3D" id="2.40.50.100">
    <property type="match status" value="1"/>
</dbReference>
<reference evidence="9 10" key="1">
    <citation type="submission" date="2010-12" db="EMBL/GenBank/DDBJ databases">
        <title>The Genome Sequence of Coprobacillus sp. strain 29_1.</title>
        <authorList>
            <consortium name="The Broad Institute Genome Sequencing Platform"/>
            <person name="Earl A."/>
            <person name="Ward D."/>
            <person name="Feldgarden M."/>
            <person name="Gevers D."/>
            <person name="Daigneault M."/>
            <person name="Sibley C.D."/>
            <person name="White A."/>
            <person name="Strauss J."/>
            <person name="Allen-Vercoe E."/>
            <person name="Young S.K."/>
            <person name="Zeng Q."/>
            <person name="Gargeya S."/>
            <person name="Fitzgerald M."/>
            <person name="Haas B."/>
            <person name="Abouelleil A."/>
            <person name="Alvarado L."/>
            <person name="Arachchi H.M."/>
            <person name="Berlin A."/>
            <person name="Brown A."/>
            <person name="Chapman S.B."/>
            <person name="Chen Z."/>
            <person name="Dunbar C."/>
            <person name="Freedman E."/>
            <person name="Gearin G."/>
            <person name="Gellesch M."/>
            <person name="Goldberg J."/>
            <person name="Griggs A."/>
            <person name="Gujja S."/>
            <person name="Heilman E."/>
            <person name="Heiman D."/>
            <person name="Howarth C."/>
            <person name="Larson L."/>
            <person name="Lui A."/>
            <person name="MacDonald P.J.P."/>
            <person name="Mehta T."/>
            <person name="Montmayeur A."/>
            <person name="Murphy C."/>
            <person name="Neiman D."/>
            <person name="Pearson M."/>
            <person name="Priest M."/>
            <person name="Roberts A."/>
            <person name="Saif S."/>
            <person name="Shea T."/>
            <person name="Shenoy N."/>
            <person name="Sisk P."/>
            <person name="Stolte C."/>
            <person name="Sykes S."/>
            <person name="White J."/>
            <person name="Yandava C."/>
            <person name="Nusbaum C."/>
            <person name="Birren B."/>
        </authorList>
    </citation>
    <scope>NUCLEOTIDE SEQUENCE [LARGE SCALE GENOMIC DNA]</scope>
    <source>
        <strain evidence="9 10">29_1</strain>
    </source>
</reference>
<keyword evidence="10" id="KW-1185">Reference proteome</keyword>
<dbReference type="GeneID" id="78228422"/>
<proteinExistence type="inferred from homology"/>
<keyword evidence="3 7" id="KW-0812">Transmembrane</keyword>
<dbReference type="STRING" id="100884.GCA_000269565_00515"/>
<evidence type="ECO:0000256" key="5">
    <source>
        <dbReference type="ARBA" id="ARBA00023136"/>
    </source>
</evidence>
<dbReference type="GO" id="GO:0016020">
    <property type="term" value="C:membrane"/>
    <property type="evidence" value="ECO:0007669"/>
    <property type="project" value="UniProtKB-SubCell"/>
</dbReference>
<dbReference type="OrthoDB" id="1638821at2"/>
<dbReference type="RefSeq" id="WP_008789939.1">
    <property type="nucleotide sequence ID" value="NZ_AKCB01000001.1"/>
</dbReference>
<feature type="domain" description="AprE-like beta-barrel" evidence="8">
    <location>
        <begin position="311"/>
        <end position="402"/>
    </location>
</feature>
<dbReference type="eggNOG" id="COG0845">
    <property type="taxonomic scope" value="Bacteria"/>
</dbReference>
<dbReference type="Gene3D" id="1.10.287.470">
    <property type="entry name" value="Helix hairpin bin"/>
    <property type="match status" value="1"/>
</dbReference>
<comment type="similarity">
    <text evidence="2">Belongs to the membrane fusion protein (MFP) (TC 8.A.1) family.</text>
</comment>
<evidence type="ECO:0000256" key="3">
    <source>
        <dbReference type="ARBA" id="ARBA00022692"/>
    </source>
</evidence>
<evidence type="ECO:0000313" key="9">
    <source>
        <dbReference type="EMBL" id="EFW03866.1"/>
    </source>
</evidence>
<accession>E7GDK9</accession>
<organism evidence="9 10">
    <name type="scientific">Coprobacillus cateniformis</name>
    <dbReference type="NCBI Taxonomy" id="100884"/>
    <lineage>
        <taxon>Bacteria</taxon>
        <taxon>Bacillati</taxon>
        <taxon>Bacillota</taxon>
        <taxon>Erysipelotrichia</taxon>
        <taxon>Erysipelotrichales</taxon>
        <taxon>Coprobacillaceae</taxon>
        <taxon>Coprobacillus</taxon>
    </lineage>
</organism>
<evidence type="ECO:0000256" key="7">
    <source>
        <dbReference type="SAM" id="Phobius"/>
    </source>
</evidence>
<keyword evidence="5 7" id="KW-0472">Membrane</keyword>
<evidence type="ECO:0000256" key="6">
    <source>
        <dbReference type="SAM" id="MobiDB-lite"/>
    </source>
</evidence>
<dbReference type="PANTHER" id="PTHR30386">
    <property type="entry name" value="MEMBRANE FUSION SUBUNIT OF EMRAB-TOLC MULTIDRUG EFFLUX PUMP"/>
    <property type="match status" value="1"/>
</dbReference>
<dbReference type="InterPro" id="IPR050739">
    <property type="entry name" value="MFP"/>
</dbReference>
<dbReference type="PRINTS" id="PR01490">
    <property type="entry name" value="RTXTOXIND"/>
</dbReference>
<feature type="region of interest" description="Disordered" evidence="6">
    <location>
        <begin position="157"/>
        <end position="178"/>
    </location>
</feature>
<name>E7GDK9_9FIRM</name>
<dbReference type="AlphaFoldDB" id="E7GDK9"/>
<dbReference type="PANTHER" id="PTHR30386:SF26">
    <property type="entry name" value="TRANSPORT PROTEIN COMB"/>
    <property type="match status" value="1"/>
</dbReference>
<dbReference type="SUPFAM" id="SSF111369">
    <property type="entry name" value="HlyD-like secretion proteins"/>
    <property type="match status" value="1"/>
</dbReference>
<dbReference type="HOGENOM" id="CLU_042377_0_0_9"/>
<dbReference type="InterPro" id="IPR058982">
    <property type="entry name" value="Beta-barrel_AprE"/>
</dbReference>
<sequence>MKLYQKSELKDSRIFFDKKPPMFLTMFILFILFMIIFAIWMSSWMSKSYIVEANGTITTTDNIYISALSDGVLTSLNSQEGTFVKKGDILFEISSGSEGVQYSALQKQISNTKDKISAINKYINSLNIHQNKMSNSGIEQEYYEKVRYYISSLEDENQTKENNQKSIKQKEEKKTKKEQEIQSLKDQIYKLKDTEEDKAKKEELNSSLETKQSELESLIEEINQLTQTSSSQAEQTKIQLISEAGNTRTALQSTLVELEGQLKAYQSQDALTTVKASQDGYVHYLSTIKEGVTIQKGQTVAEISTNKDDQMIVEAYIQATDISKVQLNNDVKVAINGVNIQKYGTLNGKLVSIDSGTLTQETEQGNIVLYKCLVSLDNKQLHSTDGSQIDVIKSMPVVARIVYEKETYLDWLLELLSFKN</sequence>
<comment type="subcellular location">
    <subcellularLocation>
        <location evidence="1">Membrane</location>
        <topology evidence="1">Single-pass membrane protein</topology>
    </subcellularLocation>
</comment>
<evidence type="ECO:0000313" key="10">
    <source>
        <dbReference type="Proteomes" id="UP000003157"/>
    </source>
</evidence>
<gene>
    <name evidence="9" type="ORF">HMPREF9488_02852</name>
</gene>
<evidence type="ECO:0000256" key="4">
    <source>
        <dbReference type="ARBA" id="ARBA00022989"/>
    </source>
</evidence>
<evidence type="ECO:0000259" key="8">
    <source>
        <dbReference type="Pfam" id="PF26002"/>
    </source>
</evidence>
<evidence type="ECO:0000256" key="2">
    <source>
        <dbReference type="ARBA" id="ARBA00009477"/>
    </source>
</evidence>
<dbReference type="Gene3D" id="2.40.30.170">
    <property type="match status" value="1"/>
</dbReference>
<protein>
    <recommendedName>
        <fullName evidence="8">AprE-like beta-barrel domain-containing protein</fullName>
    </recommendedName>
</protein>
<feature type="transmembrane region" description="Helical" evidence="7">
    <location>
        <begin position="21"/>
        <end position="41"/>
    </location>
</feature>